<organism evidence="4 5">
    <name type="scientific">Batrachochytrium salamandrivorans</name>
    <dbReference type="NCBI Taxonomy" id="1357716"/>
    <lineage>
        <taxon>Eukaryota</taxon>
        <taxon>Fungi</taxon>
        <taxon>Fungi incertae sedis</taxon>
        <taxon>Chytridiomycota</taxon>
        <taxon>Chytridiomycota incertae sedis</taxon>
        <taxon>Chytridiomycetes</taxon>
        <taxon>Rhizophydiales</taxon>
        <taxon>Rhizophydiales incertae sedis</taxon>
        <taxon>Batrachochytrium</taxon>
    </lineage>
</organism>
<evidence type="ECO:0000256" key="1">
    <source>
        <dbReference type="SAM" id="MobiDB-lite"/>
    </source>
</evidence>
<dbReference type="Proteomes" id="UP001648503">
    <property type="component" value="Unassembled WGS sequence"/>
</dbReference>
<dbReference type="Pfam" id="PF05193">
    <property type="entry name" value="Peptidase_M16_C"/>
    <property type="match status" value="1"/>
</dbReference>
<name>A0ABQ8FGY7_9FUNG</name>
<dbReference type="InterPro" id="IPR007863">
    <property type="entry name" value="Peptidase_M16_C"/>
</dbReference>
<dbReference type="SUPFAM" id="SSF63411">
    <property type="entry name" value="LuxS/MPP-like metallohydrolase"/>
    <property type="match status" value="3"/>
</dbReference>
<feature type="region of interest" description="Disordered" evidence="1">
    <location>
        <begin position="374"/>
        <end position="427"/>
    </location>
</feature>
<dbReference type="PANTHER" id="PTHR43016">
    <property type="entry name" value="PRESEQUENCE PROTEASE"/>
    <property type="match status" value="1"/>
</dbReference>
<feature type="compositionally biased region" description="Acidic residues" evidence="1">
    <location>
        <begin position="379"/>
        <end position="418"/>
    </location>
</feature>
<feature type="region of interest" description="Disordered" evidence="1">
    <location>
        <begin position="798"/>
        <end position="824"/>
    </location>
</feature>
<evidence type="ECO:0000259" key="2">
    <source>
        <dbReference type="Pfam" id="PF00675"/>
    </source>
</evidence>
<feature type="domain" description="Peptidase M16 N-terminal" evidence="2">
    <location>
        <begin position="66"/>
        <end position="158"/>
    </location>
</feature>
<feature type="domain" description="Peptidase M16 C-terminal" evidence="3">
    <location>
        <begin position="207"/>
        <end position="352"/>
    </location>
</feature>
<dbReference type="InterPro" id="IPR016024">
    <property type="entry name" value="ARM-type_fold"/>
</dbReference>
<proteinExistence type="predicted"/>
<gene>
    <name evidence="4" type="ORF">BASA50_004079</name>
</gene>
<reference evidence="4 5" key="1">
    <citation type="submission" date="2021-02" db="EMBL/GenBank/DDBJ databases">
        <title>Variation within the Batrachochytrium salamandrivorans European outbreak.</title>
        <authorList>
            <person name="Kelly M."/>
            <person name="Pasmans F."/>
            <person name="Shea T.P."/>
            <person name="Munoz J.F."/>
            <person name="Carranza S."/>
            <person name="Cuomo C.A."/>
            <person name="Martel A."/>
        </authorList>
    </citation>
    <scope>NUCLEOTIDE SEQUENCE [LARGE SCALE GENOMIC DNA]</scope>
    <source>
        <strain evidence="4 5">AMFP18/2</strain>
    </source>
</reference>
<evidence type="ECO:0000313" key="4">
    <source>
        <dbReference type="EMBL" id="KAH6597924.1"/>
    </source>
</evidence>
<dbReference type="Gene3D" id="3.30.830.10">
    <property type="entry name" value="Metalloenzyme, LuxS/M16 peptidase-like"/>
    <property type="match status" value="4"/>
</dbReference>
<keyword evidence="5" id="KW-1185">Reference proteome</keyword>
<accession>A0ABQ8FGY7</accession>
<dbReference type="SUPFAM" id="SSF48371">
    <property type="entry name" value="ARM repeat"/>
    <property type="match status" value="1"/>
</dbReference>
<dbReference type="EMBL" id="JAFCIX010000125">
    <property type="protein sequence ID" value="KAH6597924.1"/>
    <property type="molecule type" value="Genomic_DNA"/>
</dbReference>
<dbReference type="Pfam" id="PF00675">
    <property type="entry name" value="Peptidase_M16"/>
    <property type="match status" value="1"/>
</dbReference>
<dbReference type="InterPro" id="IPR011765">
    <property type="entry name" value="Pept_M16_N"/>
</dbReference>
<evidence type="ECO:0000313" key="5">
    <source>
        <dbReference type="Proteomes" id="UP001648503"/>
    </source>
</evidence>
<sequence>MRNDTDSPSGTSDRVFSLESTERFRLPSGISRIKVYKLSHSGFRVVFAEVPGPLCSASVIFPTLCKDHKGLSHTLEHLIFCGSKTIPHRGFLDFLAIRCLSTGTNAYTSEDHTSYEITTAGSDGMIEILPIFLDHILNPTLRERQFTTEVYHLNHEAKHQGVVYCEMASRENGEQDLLDLNIRQLLYQNETTYSFECGGLTKEIAQLTNAEVIDYHSEFYRLENTTIVITGKISPSALFTKLLEHPEIFPKKPLSTRDHLYPTIQSPQLSGGPGSLISRRIPFASADTEVGSIGYGWRGPPSEDVATIIALDVLFRFLHENGASLLAQAFVERADPYASSVDFDIKGYIDTSLVLYFSGVPYFPDGDIEMCSKDKSEEEHLEEDDEEEEDDDEEDDEEEDEDDDEEDDDDDDEEEEEGGERSSHTTTERMRLFQPSVYFGLVRDALQGFITHGFTEPGGMLSTIKRHRRKALEILEEEPHDAITNFLIPDIIRHYFAPSSSLNDTRAQGGSFKLATRAKIFDILDDLEKENDVFWKKLTEKWLLQAPACEVIMIPSPELSTEQQKSEQQGIHDRVKALGKEGLKKLKIEEDLALEENKVNIVGELLSLFPPIPDASKAPSLRSSMQNVSLESHGDSRLPFMECQVVRTETAFVSVRLGLNIGQIASDLRPYFVIFQELLFQTPLILPATLGSKTITMDYKEVMRYASHVFVSHEAAIGFGNEVWSTSWLSQVFMVSAGAEGADWERMIRFLSQALLFADFTKDRIATVAKNLLSSITETKRDGGSVLSAVTTRIYSRLSKEPQHSSSKSSKSNNALGKETAELPEATSSNDAAISIFTQERFLRRVIKLCKDGKSSLVTDKLNRLRSAMLLSDNPKAPTFIQIAVPMDFSLSDGNKTSSNIDYISDFLCIWGAEFSKYKMRQPPMSKKRRLSVDMIPESLSPTSFTSPFPFPRVPFTDAHLDSMLGRGLMVSVSGLSTSYFSQFVACDVFAPHPHSDYFATVLLAELLSRSEGPLYNAVRGPGFAYGVSLNVCLWIGQLSLDLYDASEPYKSVIAFYRILENLKTKTGFQEICSQFNIETARASVAYRWVAEGSSPDSVVRTALRSSLRGFESLDQHRKYIEHLYTVTTADLEHVFKKYYLRFLDASQRVTILVTVPGKSATSLQSLFGGVPGLEERTGLDTTALSAYKIPLKQVSLNDLQFDV</sequence>
<dbReference type="InterPro" id="IPR011249">
    <property type="entry name" value="Metalloenz_LuxS/M16"/>
</dbReference>
<comment type="caution">
    <text evidence="4">The sequence shown here is derived from an EMBL/GenBank/DDBJ whole genome shotgun (WGS) entry which is preliminary data.</text>
</comment>
<protein>
    <recommendedName>
        <fullName evidence="6">Peptidase M16 N-terminal domain-containing protein</fullName>
    </recommendedName>
</protein>
<dbReference type="PANTHER" id="PTHR43016:SF6">
    <property type="entry name" value="PEPTIDASE M16 N-TERMINAL DOMAIN-CONTAINING PROTEIN"/>
    <property type="match status" value="1"/>
</dbReference>
<evidence type="ECO:0000259" key="3">
    <source>
        <dbReference type="Pfam" id="PF05193"/>
    </source>
</evidence>
<evidence type="ECO:0008006" key="6">
    <source>
        <dbReference type="Google" id="ProtNLM"/>
    </source>
</evidence>